<evidence type="ECO:0000313" key="4">
    <source>
        <dbReference type="EMBL" id="MBO8456470.1"/>
    </source>
</evidence>
<dbReference type="Gene3D" id="2.60.40.10">
    <property type="entry name" value="Immunoglobulins"/>
    <property type="match status" value="3"/>
</dbReference>
<dbReference type="Proteomes" id="UP000823617">
    <property type="component" value="Unassembled WGS sequence"/>
</dbReference>
<reference evidence="4" key="2">
    <citation type="journal article" date="2021" name="PeerJ">
        <title>Extensive microbial diversity within the chicken gut microbiome revealed by metagenomics and culture.</title>
        <authorList>
            <person name="Gilroy R."/>
            <person name="Ravi A."/>
            <person name="Getino M."/>
            <person name="Pursley I."/>
            <person name="Horton D.L."/>
            <person name="Alikhan N.F."/>
            <person name="Baker D."/>
            <person name="Gharbi K."/>
            <person name="Hall N."/>
            <person name="Watson M."/>
            <person name="Adriaenssens E.M."/>
            <person name="Foster-Nyarko E."/>
            <person name="Jarju S."/>
            <person name="Secka A."/>
            <person name="Antonio M."/>
            <person name="Oren A."/>
            <person name="Chaudhuri R.R."/>
            <person name="La Ragione R."/>
            <person name="Hildebrand F."/>
            <person name="Pallen M.J."/>
        </authorList>
    </citation>
    <scope>NUCLEOTIDE SEQUENCE</scope>
    <source>
        <strain evidence="4">B1-3475</strain>
    </source>
</reference>
<dbReference type="SMART" id="SM00560">
    <property type="entry name" value="LamGL"/>
    <property type="match status" value="1"/>
</dbReference>
<name>A0A9D9N188_9BACT</name>
<dbReference type="InterPro" id="IPR013783">
    <property type="entry name" value="Ig-like_fold"/>
</dbReference>
<reference evidence="4" key="1">
    <citation type="submission" date="2020-10" db="EMBL/GenBank/DDBJ databases">
        <authorList>
            <person name="Gilroy R."/>
        </authorList>
    </citation>
    <scope>NUCLEOTIDE SEQUENCE</scope>
    <source>
        <strain evidence="4">B1-3475</strain>
    </source>
</reference>
<dbReference type="GO" id="GO:0004553">
    <property type="term" value="F:hydrolase activity, hydrolyzing O-glycosyl compounds"/>
    <property type="evidence" value="ECO:0007669"/>
    <property type="project" value="UniProtKB-ARBA"/>
</dbReference>
<keyword evidence="2" id="KW-1015">Disulfide bond</keyword>
<dbReference type="Pfam" id="PF13004">
    <property type="entry name" value="BACON"/>
    <property type="match status" value="2"/>
</dbReference>
<dbReference type="InterPro" id="IPR006558">
    <property type="entry name" value="LamG-like"/>
</dbReference>
<dbReference type="InterPro" id="IPR013320">
    <property type="entry name" value="ConA-like_dom_sf"/>
</dbReference>
<dbReference type="SUPFAM" id="SSF49899">
    <property type="entry name" value="Concanavalin A-like lectins/glucanases"/>
    <property type="match status" value="1"/>
</dbReference>
<dbReference type="EMBL" id="JADIMK010000096">
    <property type="protein sequence ID" value="MBO8456470.1"/>
    <property type="molecule type" value="Genomic_DNA"/>
</dbReference>
<evidence type="ECO:0000256" key="2">
    <source>
        <dbReference type="ARBA" id="ARBA00023157"/>
    </source>
</evidence>
<dbReference type="GO" id="GO:0005975">
    <property type="term" value="P:carbohydrate metabolic process"/>
    <property type="evidence" value="ECO:0007669"/>
    <property type="project" value="UniProtKB-ARBA"/>
</dbReference>
<feature type="domain" description="LamG-like jellyroll fold" evidence="3">
    <location>
        <begin position="416"/>
        <end position="562"/>
    </location>
</feature>
<sequence length="619" mass="68237">MKKILFFIMASMVILMTGCDKKEMQETVPDEISIAPESKAFGSEGGNVDVIVTSSGEWTLSGDYEWVQPDIKEGKDGDMVRFKVESNKTQQKLTAEYVFTTGTAEAKFVVTCDAGEEDKPAEESISLFPESFGRFSPEGSTESLMVTSSTDWTLAPDGECDWVVPSSLSGKDGDQVDFEVLPNDGENERSIVFIFKAGDADARITVAQDAMSYSMELGSPAEEEVPQAGGEIAILLKVSNISDKDIECSIEGSDWLHHVTTIPDQGVLRVVLKADENTGYEARSSSVKITGPGNTSVTVAVTQAQKDRLETTGDLVQYVGLEGGNVIIPVISNIEYTCTPSDSWITYSGKEGDNECFAIDSSSEDRSGSIEFKGGDLGFTIEIHQEAKALVEQVADMDGNWAWPAWKDSSPVENMSSFTLEANIYPDFNSSRYIETIMGIEGKFLIRFGKKGVAEDNTLYVVYEGGELELKSFFPFLEGNKWYHVAVTFDKGTVTGYINGVQARSASTNMSYVNFGVPHQGQESDGLYGQRFFWVGYSYDEGRTFDGNMSEVRIWNRALSQDEINSENHFWYVDPDSDGLVAYWKFNEQTGAMTVKDWSGYGNDMQLHAPLKSIRVSLP</sequence>
<dbReference type="Pfam" id="PF13385">
    <property type="entry name" value="Laminin_G_3"/>
    <property type="match status" value="1"/>
</dbReference>
<dbReference type="PROSITE" id="PS51257">
    <property type="entry name" value="PROKAR_LIPOPROTEIN"/>
    <property type="match status" value="1"/>
</dbReference>
<evidence type="ECO:0000313" key="5">
    <source>
        <dbReference type="Proteomes" id="UP000823617"/>
    </source>
</evidence>
<comment type="caution">
    <text evidence="4">The sequence shown here is derived from an EMBL/GenBank/DDBJ whole genome shotgun (WGS) entry which is preliminary data.</text>
</comment>
<evidence type="ECO:0000256" key="1">
    <source>
        <dbReference type="ARBA" id="ARBA00022729"/>
    </source>
</evidence>
<accession>A0A9D9N188</accession>
<dbReference type="Gene3D" id="2.60.120.200">
    <property type="match status" value="1"/>
</dbReference>
<dbReference type="InterPro" id="IPR024361">
    <property type="entry name" value="BACON"/>
</dbReference>
<dbReference type="CDD" id="cd14948">
    <property type="entry name" value="BACON"/>
    <property type="match status" value="3"/>
</dbReference>
<proteinExistence type="predicted"/>
<gene>
    <name evidence="4" type="ORF">IAC08_08755</name>
</gene>
<dbReference type="AlphaFoldDB" id="A0A9D9N188"/>
<protein>
    <recommendedName>
        <fullName evidence="3">LamG-like jellyroll fold domain-containing protein</fullName>
    </recommendedName>
</protein>
<organism evidence="4 5">
    <name type="scientific">Candidatus Cryptobacteroides intestinigallinarum</name>
    <dbReference type="NCBI Taxonomy" id="2840767"/>
    <lineage>
        <taxon>Bacteria</taxon>
        <taxon>Pseudomonadati</taxon>
        <taxon>Bacteroidota</taxon>
        <taxon>Bacteroidia</taxon>
        <taxon>Bacteroidales</taxon>
        <taxon>Candidatus Cryptobacteroides</taxon>
    </lineage>
</organism>
<keyword evidence="1" id="KW-0732">Signal</keyword>
<evidence type="ECO:0000259" key="3">
    <source>
        <dbReference type="SMART" id="SM00560"/>
    </source>
</evidence>